<accession>A0A1H5TJN8</accession>
<dbReference type="InterPro" id="IPR029058">
    <property type="entry name" value="AB_hydrolase_fold"/>
</dbReference>
<name>A0A1H5TJN8_9ACTN</name>
<reference evidence="3" key="1">
    <citation type="submission" date="2016-10" db="EMBL/GenBank/DDBJ databases">
        <authorList>
            <person name="Varghese N."/>
            <person name="Submissions S."/>
        </authorList>
    </citation>
    <scope>NUCLEOTIDE SEQUENCE [LARGE SCALE GENOMIC DNA]</scope>
    <source>
        <strain evidence="3">DSM 43163</strain>
    </source>
</reference>
<evidence type="ECO:0000313" key="3">
    <source>
        <dbReference type="Proteomes" id="UP000236723"/>
    </source>
</evidence>
<dbReference type="EMBL" id="FNVO01000001">
    <property type="protein sequence ID" value="SEF63092.1"/>
    <property type="molecule type" value="Genomic_DNA"/>
</dbReference>
<dbReference type="Pfam" id="PF12697">
    <property type="entry name" value="Abhydrolase_6"/>
    <property type="match status" value="1"/>
</dbReference>
<dbReference type="PANTHER" id="PTHR43433">
    <property type="entry name" value="HYDROLASE, ALPHA/BETA FOLD FAMILY PROTEIN"/>
    <property type="match status" value="1"/>
</dbReference>
<organism evidence="2 3">
    <name type="scientific">Thermomonospora echinospora</name>
    <dbReference type="NCBI Taxonomy" id="1992"/>
    <lineage>
        <taxon>Bacteria</taxon>
        <taxon>Bacillati</taxon>
        <taxon>Actinomycetota</taxon>
        <taxon>Actinomycetes</taxon>
        <taxon>Streptosporangiales</taxon>
        <taxon>Thermomonosporaceae</taxon>
        <taxon>Thermomonospora</taxon>
    </lineage>
</organism>
<evidence type="ECO:0000259" key="1">
    <source>
        <dbReference type="Pfam" id="PF12697"/>
    </source>
</evidence>
<keyword evidence="2" id="KW-0378">Hydrolase</keyword>
<dbReference type="Gene3D" id="3.40.50.1820">
    <property type="entry name" value="alpha/beta hydrolase"/>
    <property type="match status" value="1"/>
</dbReference>
<feature type="domain" description="AB hydrolase-1" evidence="1">
    <location>
        <begin position="36"/>
        <end position="247"/>
    </location>
</feature>
<dbReference type="AlphaFoldDB" id="A0A1H5TJN8"/>
<dbReference type="PANTHER" id="PTHR43433:SF5">
    <property type="entry name" value="AB HYDROLASE-1 DOMAIN-CONTAINING PROTEIN"/>
    <property type="match status" value="1"/>
</dbReference>
<dbReference type="SUPFAM" id="SSF53474">
    <property type="entry name" value="alpha/beta-Hydrolases"/>
    <property type="match status" value="1"/>
</dbReference>
<dbReference type="GO" id="GO:0016787">
    <property type="term" value="F:hydrolase activity"/>
    <property type="evidence" value="ECO:0007669"/>
    <property type="project" value="UniProtKB-KW"/>
</dbReference>
<sequence length="263" mass="27635">MHKVTSRDGTPIAVERRGDGPPLISVGGAFNDRSAGAPLAELLAARFTVYCYDRRGRGDSGDTQPYAVGREIEDLQAVIADAGGSACVYGMSSGAALALEAAARGSAITRLALFEPPYNPAGDGELMRGAKEYETKLVALLADRRHGEAVELFLTVVGMSQEMIAQVRTAPMWAGMVAMAPTLAYEAAVMGDSEGGCLPAERAAAVAVPTLVLSGGRSPQWMGQVAQQVADAVQHGRHAVLEDQTHDVDPRALAPVLEDFFAR</sequence>
<gene>
    <name evidence="2" type="ORF">SAMN04489712_101649</name>
</gene>
<keyword evidence="3" id="KW-1185">Reference proteome</keyword>
<dbReference type="InterPro" id="IPR050471">
    <property type="entry name" value="AB_hydrolase"/>
</dbReference>
<protein>
    <submittedName>
        <fullName evidence="2">Lysophospholipase, alpha-beta hydrolase superfamily</fullName>
    </submittedName>
</protein>
<dbReference type="Proteomes" id="UP000236723">
    <property type="component" value="Unassembled WGS sequence"/>
</dbReference>
<evidence type="ECO:0000313" key="2">
    <source>
        <dbReference type="EMBL" id="SEF63092.1"/>
    </source>
</evidence>
<dbReference type="OrthoDB" id="63519at2"/>
<proteinExistence type="predicted"/>
<dbReference type="InterPro" id="IPR000073">
    <property type="entry name" value="AB_hydrolase_1"/>
</dbReference>
<dbReference type="RefSeq" id="WP_103936049.1">
    <property type="nucleotide sequence ID" value="NZ_FNVO01000001.1"/>
</dbReference>